<dbReference type="EMBL" id="KB308163">
    <property type="protein sequence ID" value="ELT98215.1"/>
    <property type="molecule type" value="Genomic_DNA"/>
</dbReference>
<accession>R7U4Y0</accession>
<dbReference type="Proteomes" id="UP000014760">
    <property type="component" value="Unassembled WGS sequence"/>
</dbReference>
<dbReference type="InterPro" id="IPR052896">
    <property type="entry name" value="GGT-like_enzyme"/>
</dbReference>
<evidence type="ECO:0000313" key="2">
    <source>
        <dbReference type="EnsemblMetazoa" id="CapteP105874"/>
    </source>
</evidence>
<dbReference type="EMBL" id="AMQN01049183">
    <property type="status" value="NOT_ANNOTATED_CDS"/>
    <property type="molecule type" value="Genomic_DNA"/>
</dbReference>
<evidence type="ECO:0000313" key="3">
    <source>
        <dbReference type="Proteomes" id="UP000014760"/>
    </source>
</evidence>
<dbReference type="PANTHER" id="PTHR43881">
    <property type="entry name" value="GAMMA-GLUTAMYLTRANSPEPTIDASE (AFU_ORTHOLOGUE AFUA_4G13580)"/>
    <property type="match status" value="1"/>
</dbReference>
<feature type="non-terminal residue" evidence="1">
    <location>
        <position position="160"/>
    </location>
</feature>
<dbReference type="PANTHER" id="PTHR43881:SF1">
    <property type="entry name" value="GAMMA-GLUTAMYLTRANSPEPTIDASE (AFU_ORTHOLOGUE AFUA_4G13580)"/>
    <property type="match status" value="1"/>
</dbReference>
<dbReference type="SUPFAM" id="SSF56235">
    <property type="entry name" value="N-terminal nucleophile aminohydrolases (Ntn hydrolases)"/>
    <property type="match status" value="1"/>
</dbReference>
<gene>
    <name evidence="1" type="ORF">CAPTEDRAFT_105874</name>
</gene>
<protein>
    <recommendedName>
        <fullName evidence="4">Gamma-glutamyltransferase</fullName>
    </recommendedName>
</protein>
<proteinExistence type="predicted"/>
<evidence type="ECO:0000313" key="1">
    <source>
        <dbReference type="EMBL" id="ELT98215.1"/>
    </source>
</evidence>
<sequence length="160" mass="16744">MTGIGGDCFALISEPGGQLLGYNGSGRSAISYDYTKACEQGVKEIDADHPLAITVPGAIEAWQALVSRCGTRELGTLFADAISYAEKGFVVAPRVASDWAQLVPRLKKSPTATAHLLKAGGDAPKAGETFAFPALGKTLRAIADKGPDAFYRGELTDDLV</sequence>
<keyword evidence="3" id="KW-1185">Reference proteome</keyword>
<dbReference type="Pfam" id="PF01019">
    <property type="entry name" value="G_glu_transpept"/>
    <property type="match status" value="1"/>
</dbReference>
<dbReference type="STRING" id="283909.R7U4Y0"/>
<evidence type="ECO:0008006" key="4">
    <source>
        <dbReference type="Google" id="ProtNLM"/>
    </source>
</evidence>
<dbReference type="InterPro" id="IPR029055">
    <property type="entry name" value="Ntn_hydrolases_N"/>
</dbReference>
<reference evidence="1 3" key="2">
    <citation type="journal article" date="2013" name="Nature">
        <title>Insights into bilaterian evolution from three spiralian genomes.</title>
        <authorList>
            <person name="Simakov O."/>
            <person name="Marletaz F."/>
            <person name="Cho S.J."/>
            <person name="Edsinger-Gonzales E."/>
            <person name="Havlak P."/>
            <person name="Hellsten U."/>
            <person name="Kuo D.H."/>
            <person name="Larsson T."/>
            <person name="Lv J."/>
            <person name="Arendt D."/>
            <person name="Savage R."/>
            <person name="Osoegawa K."/>
            <person name="de Jong P."/>
            <person name="Grimwood J."/>
            <person name="Chapman J.A."/>
            <person name="Shapiro H."/>
            <person name="Aerts A."/>
            <person name="Otillar R.P."/>
            <person name="Terry A.Y."/>
            <person name="Boore J.L."/>
            <person name="Grigoriev I.V."/>
            <person name="Lindberg D.R."/>
            <person name="Seaver E.C."/>
            <person name="Weisblat D.A."/>
            <person name="Putnam N.H."/>
            <person name="Rokhsar D.S."/>
        </authorList>
    </citation>
    <scope>NUCLEOTIDE SEQUENCE</scope>
    <source>
        <strain evidence="1 3">I ESC-2004</strain>
    </source>
</reference>
<reference evidence="2" key="3">
    <citation type="submission" date="2015-06" db="UniProtKB">
        <authorList>
            <consortium name="EnsemblMetazoa"/>
        </authorList>
    </citation>
    <scope>IDENTIFICATION</scope>
</reference>
<name>R7U4Y0_CAPTE</name>
<dbReference type="OMA" id="VRPMGES"/>
<dbReference type="OrthoDB" id="6413471at2759"/>
<dbReference type="AlphaFoldDB" id="R7U4Y0"/>
<dbReference type="EnsemblMetazoa" id="CapteT105874">
    <property type="protein sequence ID" value="CapteP105874"/>
    <property type="gene ID" value="CapteG105874"/>
</dbReference>
<reference evidence="3" key="1">
    <citation type="submission" date="2012-12" db="EMBL/GenBank/DDBJ databases">
        <authorList>
            <person name="Hellsten U."/>
            <person name="Grimwood J."/>
            <person name="Chapman J.A."/>
            <person name="Shapiro H."/>
            <person name="Aerts A."/>
            <person name="Otillar R.P."/>
            <person name="Terry A.Y."/>
            <person name="Boore J.L."/>
            <person name="Simakov O."/>
            <person name="Marletaz F."/>
            <person name="Cho S.-J."/>
            <person name="Edsinger-Gonzales E."/>
            <person name="Havlak P."/>
            <person name="Kuo D.-H."/>
            <person name="Larsson T."/>
            <person name="Lv J."/>
            <person name="Arendt D."/>
            <person name="Savage R."/>
            <person name="Osoegawa K."/>
            <person name="de Jong P."/>
            <person name="Lindberg D.R."/>
            <person name="Seaver E.C."/>
            <person name="Weisblat D.A."/>
            <person name="Putnam N.H."/>
            <person name="Grigoriev I.V."/>
            <person name="Rokhsar D.S."/>
        </authorList>
    </citation>
    <scope>NUCLEOTIDE SEQUENCE</scope>
    <source>
        <strain evidence="3">I ESC-2004</strain>
    </source>
</reference>
<organism evidence="1">
    <name type="scientific">Capitella teleta</name>
    <name type="common">Polychaete worm</name>
    <dbReference type="NCBI Taxonomy" id="283909"/>
    <lineage>
        <taxon>Eukaryota</taxon>
        <taxon>Metazoa</taxon>
        <taxon>Spiralia</taxon>
        <taxon>Lophotrochozoa</taxon>
        <taxon>Annelida</taxon>
        <taxon>Polychaeta</taxon>
        <taxon>Sedentaria</taxon>
        <taxon>Scolecida</taxon>
        <taxon>Capitellidae</taxon>
        <taxon>Capitella</taxon>
    </lineage>
</organism>
<dbReference type="HOGENOM" id="CLU_1656494_0_0_1"/>